<organism evidence="1 2">
    <name type="scientific">Fictibacillus fluitans</name>
    <dbReference type="NCBI Taxonomy" id="3058422"/>
    <lineage>
        <taxon>Bacteria</taxon>
        <taxon>Bacillati</taxon>
        <taxon>Bacillota</taxon>
        <taxon>Bacilli</taxon>
        <taxon>Bacillales</taxon>
        <taxon>Fictibacillaceae</taxon>
        <taxon>Fictibacillus</taxon>
    </lineage>
</organism>
<dbReference type="Proteomes" id="UP001172721">
    <property type="component" value="Unassembled WGS sequence"/>
</dbReference>
<protein>
    <submittedName>
        <fullName evidence="1">Uncharacterized protein</fullName>
    </submittedName>
</protein>
<gene>
    <name evidence="1" type="ORF">QYB97_07965</name>
</gene>
<dbReference type="RefSeq" id="WP_301165453.1">
    <property type="nucleotide sequence ID" value="NZ_JAUHTR010000003.1"/>
</dbReference>
<proteinExistence type="predicted"/>
<sequence>MSKLTRDLRIVRRVIPISRDAKRVEEEKVKESYDQDIGNILVKLEEQKNDDSWLADVGLK</sequence>
<reference evidence="1" key="1">
    <citation type="submission" date="2023-07" db="EMBL/GenBank/DDBJ databases">
        <title>Fictibacillus sp. isolated from freshwater pond.</title>
        <authorList>
            <person name="Kirdat K."/>
            <person name="Bhat A."/>
            <person name="Mourya A."/>
            <person name="Yadav A."/>
        </authorList>
    </citation>
    <scope>NUCLEOTIDE SEQUENCE</scope>
    <source>
        <strain evidence="1">NE201</strain>
    </source>
</reference>
<comment type="caution">
    <text evidence="1">The sequence shown here is derived from an EMBL/GenBank/DDBJ whole genome shotgun (WGS) entry which is preliminary data.</text>
</comment>
<name>A0ABT8HV87_9BACL</name>
<evidence type="ECO:0000313" key="1">
    <source>
        <dbReference type="EMBL" id="MDN4524405.1"/>
    </source>
</evidence>
<accession>A0ABT8HV87</accession>
<keyword evidence="2" id="KW-1185">Reference proteome</keyword>
<evidence type="ECO:0000313" key="2">
    <source>
        <dbReference type="Proteomes" id="UP001172721"/>
    </source>
</evidence>
<dbReference type="EMBL" id="JAUHTR010000003">
    <property type="protein sequence ID" value="MDN4524405.1"/>
    <property type="molecule type" value="Genomic_DNA"/>
</dbReference>